<name>R9GXC1_9SPHI</name>
<dbReference type="EMBL" id="AQPN01000020">
    <property type="protein sequence ID" value="EOR96308.1"/>
    <property type="molecule type" value="Genomic_DNA"/>
</dbReference>
<comment type="caution">
    <text evidence="1">The sequence shown here is derived from an EMBL/GenBank/DDBJ whole genome shotgun (WGS) entry which is preliminary data.</text>
</comment>
<sequence>MNFGSKLKNSTKRQNLSFFFNSPVLSFKLVSEINGKS</sequence>
<proteinExistence type="predicted"/>
<evidence type="ECO:0000313" key="2">
    <source>
        <dbReference type="Proteomes" id="UP000014174"/>
    </source>
</evidence>
<organism evidence="1 2">
    <name type="scientific">Arcticibacter svalbardensis MN12-7</name>
    <dbReference type="NCBI Taxonomy" id="1150600"/>
    <lineage>
        <taxon>Bacteria</taxon>
        <taxon>Pseudomonadati</taxon>
        <taxon>Bacteroidota</taxon>
        <taxon>Sphingobacteriia</taxon>
        <taxon>Sphingobacteriales</taxon>
        <taxon>Sphingobacteriaceae</taxon>
        <taxon>Arcticibacter</taxon>
    </lineage>
</organism>
<evidence type="ECO:0000313" key="1">
    <source>
        <dbReference type="EMBL" id="EOR96308.1"/>
    </source>
</evidence>
<gene>
    <name evidence="1" type="ORF">ADIARSV_0543</name>
</gene>
<protein>
    <submittedName>
        <fullName evidence="1">Uncharacterized protein</fullName>
    </submittedName>
</protein>
<keyword evidence="2" id="KW-1185">Reference proteome</keyword>
<reference evidence="1 2" key="1">
    <citation type="journal article" date="2013" name="Genome Announc.">
        <title>Draft Genome Sequence of Arcticibacter svalbardensis Strain MN12-7T, a Member of the Family Sphingobacteriaceae Isolated from an Arctic Soil Sample.</title>
        <authorList>
            <person name="Shivaji S."/>
            <person name="Ara S."/>
            <person name="Prasad S."/>
            <person name="Manasa B.P."/>
            <person name="Begum Z."/>
            <person name="Singh A."/>
            <person name="Kumar Pinnaka A."/>
        </authorList>
    </citation>
    <scope>NUCLEOTIDE SEQUENCE [LARGE SCALE GENOMIC DNA]</scope>
    <source>
        <strain evidence="1 2">MN12-7</strain>
    </source>
</reference>
<dbReference type="Proteomes" id="UP000014174">
    <property type="component" value="Unassembled WGS sequence"/>
</dbReference>
<dbReference type="AlphaFoldDB" id="R9GXC1"/>
<accession>R9GXC1</accession>